<gene>
    <name evidence="1" type="ORF">THARTR1_08930</name>
</gene>
<dbReference type="EMBL" id="MTYI01000157">
    <property type="protein sequence ID" value="PNP50403.1"/>
    <property type="molecule type" value="Genomic_DNA"/>
</dbReference>
<organism evidence="1 2">
    <name type="scientific">Trichoderma harzianum</name>
    <name type="common">Hypocrea lixii</name>
    <dbReference type="NCBI Taxonomy" id="5544"/>
    <lineage>
        <taxon>Eukaryota</taxon>
        <taxon>Fungi</taxon>
        <taxon>Dikarya</taxon>
        <taxon>Ascomycota</taxon>
        <taxon>Pezizomycotina</taxon>
        <taxon>Sordariomycetes</taxon>
        <taxon>Hypocreomycetidae</taxon>
        <taxon>Hypocreales</taxon>
        <taxon>Hypocreaceae</taxon>
        <taxon>Trichoderma</taxon>
    </lineage>
</organism>
<sequence>MDPRPSPESLDNKPLKDLGPTVIFAAEIAYDFSMCDATTGKIQLNLRDCVNRLEHVESHLGVPDAFEKMPETKQSEMITFHEEVVRPMLGWFLKESKRVDAGEVVPTLEHYYSAFYLYQSACSFLARFQKDDEGWFKGSGIPRIYYGEQGTDFKMLKMIHYKKCGKPEQHALREIVGWARDHYHEVIDKVREARPNDCPEGEHDTLWNFLPVHGLKHLQQNRFLNSLDNETLVKELKEAKFQWEHRAPMFKRSVMSQLEEYTDYIEEP</sequence>
<evidence type="ECO:0000313" key="1">
    <source>
        <dbReference type="EMBL" id="PNP50403.1"/>
    </source>
</evidence>
<reference evidence="1 2" key="1">
    <citation type="submission" date="2017-02" db="EMBL/GenBank/DDBJ databases">
        <title>Genomes of Trichoderma spp. with biocontrol activity.</title>
        <authorList>
            <person name="Gardiner D."/>
            <person name="Kazan K."/>
            <person name="Vos C."/>
            <person name="Harvey P."/>
        </authorList>
    </citation>
    <scope>NUCLEOTIDE SEQUENCE [LARGE SCALE GENOMIC DNA]</scope>
    <source>
        <strain evidence="1 2">Tr1</strain>
    </source>
</reference>
<evidence type="ECO:0000313" key="2">
    <source>
        <dbReference type="Proteomes" id="UP000236290"/>
    </source>
</evidence>
<protein>
    <submittedName>
        <fullName evidence="1">Uncharacterized protein</fullName>
    </submittedName>
</protein>
<comment type="caution">
    <text evidence="1">The sequence shown here is derived from an EMBL/GenBank/DDBJ whole genome shotgun (WGS) entry which is preliminary data.</text>
</comment>
<accession>A0A2K0TXZ4</accession>
<dbReference type="Proteomes" id="UP000236290">
    <property type="component" value="Unassembled WGS sequence"/>
</dbReference>
<dbReference type="AlphaFoldDB" id="A0A2K0TXZ4"/>
<name>A0A2K0TXZ4_TRIHA</name>
<proteinExistence type="predicted"/>